<accession>A0A1S3I0Q7</accession>
<organism evidence="2 3">
    <name type="scientific">Lingula anatina</name>
    <name type="common">Brachiopod</name>
    <name type="synonym">Lingula unguis</name>
    <dbReference type="NCBI Taxonomy" id="7574"/>
    <lineage>
        <taxon>Eukaryota</taxon>
        <taxon>Metazoa</taxon>
        <taxon>Spiralia</taxon>
        <taxon>Lophotrochozoa</taxon>
        <taxon>Brachiopoda</taxon>
        <taxon>Linguliformea</taxon>
        <taxon>Lingulata</taxon>
        <taxon>Lingulida</taxon>
        <taxon>Linguloidea</taxon>
        <taxon>Lingulidae</taxon>
        <taxon>Lingula</taxon>
    </lineage>
</organism>
<proteinExistence type="predicted"/>
<feature type="region of interest" description="Disordered" evidence="1">
    <location>
        <begin position="1"/>
        <end position="73"/>
    </location>
</feature>
<protein>
    <submittedName>
        <fullName evidence="3">MORN repeat-containing protein 1</fullName>
    </submittedName>
</protein>
<evidence type="ECO:0000256" key="1">
    <source>
        <dbReference type="SAM" id="MobiDB-lite"/>
    </source>
</evidence>
<dbReference type="InParanoid" id="A0A1S3I0Q7"/>
<dbReference type="STRING" id="7574.A0A1S3I0Q7"/>
<dbReference type="GeneID" id="106159935"/>
<feature type="region of interest" description="Disordered" evidence="1">
    <location>
        <begin position="91"/>
        <end position="126"/>
    </location>
</feature>
<name>A0A1S3I0Q7_LINAN</name>
<evidence type="ECO:0000313" key="3">
    <source>
        <dbReference type="RefSeq" id="XP_013391843.1"/>
    </source>
</evidence>
<feature type="compositionally biased region" description="Acidic residues" evidence="1">
    <location>
        <begin position="37"/>
        <end position="47"/>
    </location>
</feature>
<dbReference type="Proteomes" id="UP000085678">
    <property type="component" value="Unplaced"/>
</dbReference>
<dbReference type="AlphaFoldDB" id="A0A1S3I0Q7"/>
<dbReference type="OrthoDB" id="423343at2759"/>
<feature type="region of interest" description="Disordered" evidence="1">
    <location>
        <begin position="159"/>
        <end position="179"/>
    </location>
</feature>
<keyword evidence="2" id="KW-1185">Reference proteome</keyword>
<reference evidence="3" key="1">
    <citation type="submission" date="2025-08" db="UniProtKB">
        <authorList>
            <consortium name="RefSeq"/>
        </authorList>
    </citation>
    <scope>IDENTIFICATION</scope>
    <source>
        <tissue evidence="3">Gonads</tissue>
    </source>
</reference>
<evidence type="ECO:0000313" key="2">
    <source>
        <dbReference type="Proteomes" id="UP000085678"/>
    </source>
</evidence>
<sequence length="202" mass="21819">MIQEAPEGDKEVDGEAGEGGSTHVQSRPESIAPEDLGANEEVSEEALEGSPEPPRITNVKTEKGTAKWDNLYLPPAPPGYRPFLVLDGATVDGAKKSKSRASSRGDGSRPGTKSKSRMSVTPGDLVRPGDYVIAVHDVTMPPWQDKPLEPAYLLVKVKKKKKPPVGDQGKKKKPGWNTKDHIAQAMARSYSDMADDEAQHLV</sequence>
<dbReference type="RefSeq" id="XP_013391843.1">
    <property type="nucleotide sequence ID" value="XM_013536389.1"/>
</dbReference>
<dbReference type="KEGG" id="lak:106159935"/>
<gene>
    <name evidence="3" type="primary">LOC106159935</name>
</gene>